<dbReference type="GO" id="GO:0003723">
    <property type="term" value="F:RNA binding"/>
    <property type="evidence" value="ECO:0007669"/>
    <property type="project" value="UniProtKB-KW"/>
</dbReference>
<name>A0A8J4YIH2_CHIOP</name>
<proteinExistence type="predicted"/>
<feature type="compositionally biased region" description="Low complexity" evidence="2">
    <location>
        <begin position="166"/>
        <end position="178"/>
    </location>
</feature>
<dbReference type="Proteomes" id="UP000770661">
    <property type="component" value="Unassembled WGS sequence"/>
</dbReference>
<evidence type="ECO:0000256" key="2">
    <source>
        <dbReference type="SAM" id="MobiDB-lite"/>
    </source>
</evidence>
<feature type="chain" id="PRO_5035180152" evidence="3">
    <location>
        <begin position="27"/>
        <end position="435"/>
    </location>
</feature>
<dbReference type="OrthoDB" id="67027at2759"/>
<organism evidence="4 5">
    <name type="scientific">Chionoecetes opilio</name>
    <name type="common">Atlantic snow crab</name>
    <name type="synonym">Cancer opilio</name>
    <dbReference type="NCBI Taxonomy" id="41210"/>
    <lineage>
        <taxon>Eukaryota</taxon>
        <taxon>Metazoa</taxon>
        <taxon>Ecdysozoa</taxon>
        <taxon>Arthropoda</taxon>
        <taxon>Crustacea</taxon>
        <taxon>Multicrustacea</taxon>
        <taxon>Malacostraca</taxon>
        <taxon>Eumalacostraca</taxon>
        <taxon>Eucarida</taxon>
        <taxon>Decapoda</taxon>
        <taxon>Pleocyemata</taxon>
        <taxon>Brachyura</taxon>
        <taxon>Eubrachyura</taxon>
        <taxon>Majoidea</taxon>
        <taxon>Majidae</taxon>
        <taxon>Chionoecetes</taxon>
    </lineage>
</organism>
<dbReference type="GO" id="GO:0070877">
    <property type="term" value="C:microprocessor complex"/>
    <property type="evidence" value="ECO:0007669"/>
    <property type="project" value="TreeGrafter"/>
</dbReference>
<evidence type="ECO:0000256" key="1">
    <source>
        <dbReference type="ARBA" id="ARBA00022884"/>
    </source>
</evidence>
<keyword evidence="1" id="KW-0694">RNA-binding</keyword>
<keyword evidence="3" id="KW-0732">Signal</keyword>
<dbReference type="PANTHER" id="PTHR11207:SF0">
    <property type="entry name" value="RIBONUCLEASE 3"/>
    <property type="match status" value="1"/>
</dbReference>
<feature type="region of interest" description="Disordered" evidence="2">
    <location>
        <begin position="96"/>
        <end position="219"/>
    </location>
</feature>
<dbReference type="AlphaFoldDB" id="A0A8J4YIH2"/>
<evidence type="ECO:0000256" key="3">
    <source>
        <dbReference type="SAM" id="SignalP"/>
    </source>
</evidence>
<dbReference type="EMBL" id="JACEEZ010002269">
    <property type="protein sequence ID" value="KAG0728395.1"/>
    <property type="molecule type" value="Genomic_DNA"/>
</dbReference>
<evidence type="ECO:0000313" key="4">
    <source>
        <dbReference type="EMBL" id="KAG0728395.1"/>
    </source>
</evidence>
<sequence length="435" mass="48974">MRQLYQGIKRILVLLVFCRNPLVTRATKKLMALCDVFGEKLVKRGERVREDKRQKAEKSKESSQQLSVCSNGCNKTKMGLEGDGGSLCQEDTVKAAGKDKTEGNQSVECSETVVEDSSVPGTVPSTGGSEGAGAKPASEVAKRSCKHRHKHKKKKGTKDAEKTGDSHPSNSSSSGSSSECDDSSSSEEEEESEMDRISKELEKKRNHPNRLHPELWFNDPGEMNDGPLCRCSLKAQRSGIRHGYYVGEDDLTSCDPWSNNADRLHHYLITISPPTNFLIKTPTVILHDSHEFIFEGFSLLSHHPLEEVPTCRVIRFNIEYTILYIQEKIPDNFCIEELNLLYQYLFLELLELVDLNLKAMGDEQGCPRFHFMPRFVRKLADNGKEILSMNEVLSSLLKNSGPLVQPEDLAQLLNMSQYQWQNYADQLKVNLRAGH</sequence>
<accession>A0A8J4YIH2</accession>
<comment type="caution">
    <text evidence="4">The sequence shown here is derived from an EMBL/GenBank/DDBJ whole genome shotgun (WGS) entry which is preliminary data.</text>
</comment>
<feature type="signal peptide" evidence="3">
    <location>
        <begin position="1"/>
        <end position="26"/>
    </location>
</feature>
<dbReference type="GO" id="GO:0004525">
    <property type="term" value="F:ribonuclease III activity"/>
    <property type="evidence" value="ECO:0007669"/>
    <property type="project" value="TreeGrafter"/>
</dbReference>
<feature type="compositionally biased region" description="Basic residues" evidence="2">
    <location>
        <begin position="143"/>
        <end position="156"/>
    </location>
</feature>
<keyword evidence="5" id="KW-1185">Reference proteome</keyword>
<gene>
    <name evidence="4" type="primary">Drosha_1</name>
    <name evidence="4" type="ORF">GWK47_032574</name>
</gene>
<reference evidence="4" key="1">
    <citation type="submission" date="2020-07" db="EMBL/GenBank/DDBJ databases">
        <title>The High-quality genome of the commercially important snow crab, Chionoecetes opilio.</title>
        <authorList>
            <person name="Jeong J.-H."/>
            <person name="Ryu S."/>
        </authorList>
    </citation>
    <scope>NUCLEOTIDE SEQUENCE</scope>
    <source>
        <strain evidence="4">MADBK_172401_WGS</strain>
        <tissue evidence="4">Digestive gland</tissue>
    </source>
</reference>
<feature type="compositionally biased region" description="Basic and acidic residues" evidence="2">
    <location>
        <begin position="194"/>
        <end position="203"/>
    </location>
</feature>
<evidence type="ECO:0000313" key="5">
    <source>
        <dbReference type="Proteomes" id="UP000770661"/>
    </source>
</evidence>
<dbReference type="PANTHER" id="PTHR11207">
    <property type="entry name" value="RIBONUCLEASE III"/>
    <property type="match status" value="1"/>
</dbReference>
<dbReference type="GO" id="GO:0031054">
    <property type="term" value="P:pre-miRNA processing"/>
    <property type="evidence" value="ECO:0007669"/>
    <property type="project" value="TreeGrafter"/>
</dbReference>
<dbReference type="GO" id="GO:0031053">
    <property type="term" value="P:primary miRNA processing"/>
    <property type="evidence" value="ECO:0007669"/>
    <property type="project" value="TreeGrafter"/>
</dbReference>
<protein>
    <submittedName>
        <fullName evidence="4">Ribonuclease 3</fullName>
    </submittedName>
</protein>
<feature type="compositionally biased region" description="Acidic residues" evidence="2">
    <location>
        <begin position="179"/>
        <end position="193"/>
    </location>
</feature>